<evidence type="ECO:0000259" key="1">
    <source>
        <dbReference type="Pfam" id="PF13229"/>
    </source>
</evidence>
<dbReference type="InterPro" id="IPR039448">
    <property type="entry name" value="Beta_helix"/>
</dbReference>
<dbReference type="InterPro" id="IPR006626">
    <property type="entry name" value="PbH1"/>
</dbReference>
<proteinExistence type="predicted"/>
<dbReference type="Pfam" id="PF21231">
    <property type="entry name" value="GH141_M"/>
    <property type="match status" value="1"/>
</dbReference>
<evidence type="ECO:0000259" key="2">
    <source>
        <dbReference type="Pfam" id="PF21231"/>
    </source>
</evidence>
<evidence type="ECO:0000313" key="3">
    <source>
        <dbReference type="EMBL" id="RRB02155.1"/>
    </source>
</evidence>
<dbReference type="RefSeq" id="WP_124876319.1">
    <property type="nucleotide sequence ID" value="NZ_RQJO01000009.1"/>
</dbReference>
<dbReference type="InterPro" id="IPR048482">
    <property type="entry name" value="GH141_ins"/>
</dbReference>
<dbReference type="InterPro" id="IPR011050">
    <property type="entry name" value="Pectin_lyase_fold/virulence"/>
</dbReference>
<dbReference type="EMBL" id="RQJO01000009">
    <property type="protein sequence ID" value="RRB02155.1"/>
    <property type="molecule type" value="Genomic_DNA"/>
</dbReference>
<name>A0A3P1BM99_9BACT</name>
<dbReference type="AlphaFoldDB" id="A0A3P1BM99"/>
<dbReference type="Pfam" id="PF13229">
    <property type="entry name" value="Beta_helix"/>
    <property type="match status" value="1"/>
</dbReference>
<evidence type="ECO:0000313" key="4">
    <source>
        <dbReference type="Proteomes" id="UP000271925"/>
    </source>
</evidence>
<keyword evidence="4" id="KW-1185">Reference proteome</keyword>
<dbReference type="PANTHER" id="PTHR36453:SF1">
    <property type="entry name" value="RIGHT HANDED BETA HELIX DOMAIN-CONTAINING PROTEIN"/>
    <property type="match status" value="1"/>
</dbReference>
<feature type="domain" description="Right handed beta helix" evidence="1">
    <location>
        <begin position="407"/>
        <end position="566"/>
    </location>
</feature>
<dbReference type="Proteomes" id="UP000271925">
    <property type="component" value="Unassembled WGS sequence"/>
</dbReference>
<organism evidence="3 4">
    <name type="scientific">Larkinella rosea</name>
    <dbReference type="NCBI Taxonomy" id="2025312"/>
    <lineage>
        <taxon>Bacteria</taxon>
        <taxon>Pseudomonadati</taxon>
        <taxon>Bacteroidota</taxon>
        <taxon>Cytophagia</taxon>
        <taxon>Cytophagales</taxon>
        <taxon>Spirosomataceae</taxon>
        <taxon>Larkinella</taxon>
    </lineage>
</organism>
<accession>A0A3P1BM99</accession>
<protein>
    <submittedName>
        <fullName evidence="3">Right-handed parallel beta-helix repeat-containing protein</fullName>
    </submittedName>
</protein>
<sequence length="702" mass="78393">MRKTVPHFLLSCLCLLAVESYSQTIYVTPLGNDQNPGTLQKPLATLTGARNRARLLRRQKTLTKPIEIVVRKGEYMMTEPLVLSAEDSGSETAPLVFKGEAGSTPVFYGGMRLGKFEKVQNWLWKVDIPEVRRYGYQFEQLYVNGQRATRAQAPNDGFYQPKAVTETVLNKGTGRSPEFAAQKITVPVESMAWLSKLSDAELNKTVVTFYHNWDNTRKPILSVSPADTAIYIAGEGMKPWNKITNQSLFVIENLQAAMDAPGEWFLDKSGTLYYRPRPGETIANTTCFAPGNEKFVIIKGDEKTGKRVSNVRFENLSFQIAGYRMSPFGVEPEQAAARVDATIQLDFADNVSIVNCEIAHTGGSGIWFRRACANGKVQQCYLHDLGASGVKIGETIIRPDSSELTHHITVDNNIMRSGGHVFPCAVALIIFNGRDNALTHNEIADFRYSGISVGWVWGYAFSPSKRNRVEFNHIHHLGWGVLSDMGGVYTLGVSEGTVVSNNVIHHIYAFDYGGWGLYTDEGSTDIVMENNLVYACKSSGFHQHYGKDNVIRNNIFADNIKAQLQATRVEPHRSFSFTNNIVYFNSGTLLSSRWDQVDLVSDQNCYWDTRARQGLTFGKQAAPDWQQKGKDQHSIVADPGFVNPEAFDFRLANTEVAQKIGFKPFDYSQAGVYGTLAWKNKARLDSAVAQEFDEMVAQHEKK</sequence>
<dbReference type="SMART" id="SM00710">
    <property type="entry name" value="PbH1"/>
    <property type="match status" value="8"/>
</dbReference>
<feature type="domain" description="GH141-like insertion" evidence="2">
    <location>
        <begin position="123"/>
        <end position="277"/>
    </location>
</feature>
<dbReference type="OrthoDB" id="9808066at2"/>
<comment type="caution">
    <text evidence="3">The sequence shown here is derived from an EMBL/GenBank/DDBJ whole genome shotgun (WGS) entry which is preliminary data.</text>
</comment>
<reference evidence="3 4" key="1">
    <citation type="submission" date="2018-11" db="EMBL/GenBank/DDBJ databases">
        <authorList>
            <person name="Zhou Z."/>
            <person name="Wang G."/>
        </authorList>
    </citation>
    <scope>NUCLEOTIDE SEQUENCE [LARGE SCALE GENOMIC DNA]</scope>
    <source>
        <strain evidence="3 4">KCTC52004</strain>
    </source>
</reference>
<dbReference type="InterPro" id="IPR012334">
    <property type="entry name" value="Pectin_lyas_fold"/>
</dbReference>
<gene>
    <name evidence="3" type="ORF">EHT25_16870</name>
</gene>
<dbReference type="SUPFAM" id="SSF51126">
    <property type="entry name" value="Pectin lyase-like"/>
    <property type="match status" value="1"/>
</dbReference>
<dbReference type="PANTHER" id="PTHR36453">
    <property type="entry name" value="SECRETED PROTEIN-RELATED"/>
    <property type="match status" value="1"/>
</dbReference>
<dbReference type="Gene3D" id="2.160.20.10">
    <property type="entry name" value="Single-stranded right-handed beta-helix, Pectin lyase-like"/>
    <property type="match status" value="2"/>
</dbReference>